<feature type="transmembrane region" description="Helical" evidence="12">
    <location>
        <begin position="128"/>
        <end position="148"/>
    </location>
</feature>
<reference evidence="15" key="1">
    <citation type="submission" date="2020-03" db="EMBL/GenBank/DDBJ databases">
        <title>Complete genome sequence of sulfur-oxidizing bacterium skT11.</title>
        <authorList>
            <person name="Kanda M."/>
            <person name="Kojima H."/>
            <person name="Fukui M."/>
        </authorList>
    </citation>
    <scope>NUCLEOTIDE SEQUENCE [LARGE SCALE GENOMIC DNA]</scope>
    <source>
        <strain evidence="15">skT11</strain>
    </source>
</reference>
<keyword evidence="9 11" id="KW-0482">Metalloprotease</keyword>
<comment type="similarity">
    <text evidence="11">Belongs to the peptidase M48 family.</text>
</comment>
<dbReference type="GO" id="GO:0004222">
    <property type="term" value="F:metalloendopeptidase activity"/>
    <property type="evidence" value="ECO:0007669"/>
    <property type="project" value="InterPro"/>
</dbReference>
<evidence type="ECO:0000256" key="1">
    <source>
        <dbReference type="ARBA" id="ARBA00004651"/>
    </source>
</evidence>
<dbReference type="EMBL" id="AP022853">
    <property type="protein sequence ID" value="BCB26892.1"/>
    <property type="molecule type" value="Genomic_DNA"/>
</dbReference>
<dbReference type="InterPro" id="IPR001915">
    <property type="entry name" value="Peptidase_M48"/>
</dbReference>
<keyword evidence="4 12" id="KW-0812">Transmembrane</keyword>
<keyword evidence="15" id="KW-1185">Reference proteome</keyword>
<evidence type="ECO:0000256" key="3">
    <source>
        <dbReference type="ARBA" id="ARBA00022670"/>
    </source>
</evidence>
<evidence type="ECO:0000256" key="9">
    <source>
        <dbReference type="ARBA" id="ARBA00023049"/>
    </source>
</evidence>
<dbReference type="Proteomes" id="UP000502260">
    <property type="component" value="Chromosome"/>
</dbReference>
<keyword evidence="2" id="KW-1003">Cell membrane</keyword>
<keyword evidence="3 11" id="KW-0645">Protease</keyword>
<evidence type="ECO:0000313" key="14">
    <source>
        <dbReference type="EMBL" id="BCB26892.1"/>
    </source>
</evidence>
<dbReference type="Pfam" id="PF01435">
    <property type="entry name" value="Peptidase_M48"/>
    <property type="match status" value="1"/>
</dbReference>
<evidence type="ECO:0000256" key="7">
    <source>
        <dbReference type="ARBA" id="ARBA00022833"/>
    </source>
</evidence>
<evidence type="ECO:0000256" key="6">
    <source>
        <dbReference type="ARBA" id="ARBA00022801"/>
    </source>
</evidence>
<comment type="cofactor">
    <cofactor evidence="11">
        <name>Zn(2+)</name>
        <dbReference type="ChEBI" id="CHEBI:29105"/>
    </cofactor>
    <text evidence="11">Binds 1 zinc ion per subunit.</text>
</comment>
<dbReference type="CDD" id="cd07339">
    <property type="entry name" value="M48B_HtpX_like"/>
    <property type="match status" value="1"/>
</dbReference>
<evidence type="ECO:0000256" key="11">
    <source>
        <dbReference type="RuleBase" id="RU003983"/>
    </source>
</evidence>
<feature type="transmembrane region" description="Helical" evidence="12">
    <location>
        <begin position="100"/>
        <end position="122"/>
    </location>
</feature>
<dbReference type="Gene3D" id="3.30.2010.10">
    <property type="entry name" value="Metalloproteases ('zincins'), catalytic domain"/>
    <property type="match status" value="1"/>
</dbReference>
<dbReference type="KEGG" id="slac:SKTS_17780"/>
<evidence type="ECO:0000256" key="5">
    <source>
        <dbReference type="ARBA" id="ARBA00022723"/>
    </source>
</evidence>
<keyword evidence="7 11" id="KW-0862">Zinc</keyword>
<dbReference type="PANTHER" id="PTHR43221:SF1">
    <property type="entry name" value="PROTEASE HTPX"/>
    <property type="match status" value="1"/>
</dbReference>
<evidence type="ECO:0000256" key="10">
    <source>
        <dbReference type="ARBA" id="ARBA00023136"/>
    </source>
</evidence>
<protein>
    <recommendedName>
        <fullName evidence="13">Peptidase M48 domain-containing protein</fullName>
    </recommendedName>
</protein>
<name>A0A6F8VD57_9PROT</name>
<evidence type="ECO:0000256" key="12">
    <source>
        <dbReference type="SAM" id="Phobius"/>
    </source>
</evidence>
<keyword evidence="5" id="KW-0479">Metal-binding</keyword>
<evidence type="ECO:0000256" key="4">
    <source>
        <dbReference type="ARBA" id="ARBA00022692"/>
    </source>
</evidence>
<proteinExistence type="inferred from homology"/>
<evidence type="ECO:0000256" key="8">
    <source>
        <dbReference type="ARBA" id="ARBA00022989"/>
    </source>
</evidence>
<evidence type="ECO:0000259" key="13">
    <source>
        <dbReference type="Pfam" id="PF01435"/>
    </source>
</evidence>
<evidence type="ECO:0000256" key="2">
    <source>
        <dbReference type="ARBA" id="ARBA00022475"/>
    </source>
</evidence>
<sequence>MALLRAVPLSPAQWAEGYALVEELSQRADLNHAPRLYYLPSPEPNAISLGRGKQSVIAITQGLLQLLDERELVGVLAHEISHFRANDIGLLNLAALLSQLTVLMAFFGLLLVVVSLPIYLISGQSPPLLLILLLVLAPYAVTLLTLALSRAREFDADLNAALLTGDPAGLASALDKLKQLHGSYWEQIFPGRTRSSPWLQSHPSTRERIARLLS</sequence>
<evidence type="ECO:0000313" key="15">
    <source>
        <dbReference type="Proteomes" id="UP000502260"/>
    </source>
</evidence>
<dbReference type="GO" id="GO:0006508">
    <property type="term" value="P:proteolysis"/>
    <property type="evidence" value="ECO:0007669"/>
    <property type="project" value="UniProtKB-KW"/>
</dbReference>
<keyword evidence="8 12" id="KW-1133">Transmembrane helix</keyword>
<keyword evidence="10 12" id="KW-0472">Membrane</keyword>
<gene>
    <name evidence="14" type="ORF">SKTS_17780</name>
</gene>
<dbReference type="AlphaFoldDB" id="A0A6F8VD57"/>
<dbReference type="GO" id="GO:0046872">
    <property type="term" value="F:metal ion binding"/>
    <property type="evidence" value="ECO:0007669"/>
    <property type="project" value="UniProtKB-KW"/>
</dbReference>
<keyword evidence="6 11" id="KW-0378">Hydrolase</keyword>
<dbReference type="GO" id="GO:0005886">
    <property type="term" value="C:plasma membrane"/>
    <property type="evidence" value="ECO:0007669"/>
    <property type="project" value="UniProtKB-SubCell"/>
</dbReference>
<dbReference type="PANTHER" id="PTHR43221">
    <property type="entry name" value="PROTEASE HTPX"/>
    <property type="match status" value="1"/>
</dbReference>
<dbReference type="InterPro" id="IPR050083">
    <property type="entry name" value="HtpX_protease"/>
</dbReference>
<organism evidence="14 15">
    <name type="scientific">Sulfurimicrobium lacus</name>
    <dbReference type="NCBI Taxonomy" id="2715678"/>
    <lineage>
        <taxon>Bacteria</taxon>
        <taxon>Pseudomonadati</taxon>
        <taxon>Pseudomonadota</taxon>
        <taxon>Betaproteobacteria</taxon>
        <taxon>Nitrosomonadales</taxon>
        <taxon>Sulfuricellaceae</taxon>
        <taxon>Sulfurimicrobium</taxon>
    </lineage>
</organism>
<comment type="subcellular location">
    <subcellularLocation>
        <location evidence="1">Cell membrane</location>
        <topology evidence="1">Multi-pass membrane protein</topology>
    </subcellularLocation>
</comment>
<feature type="domain" description="Peptidase M48" evidence="13">
    <location>
        <begin position="19"/>
        <end position="213"/>
    </location>
</feature>
<accession>A0A6F8VD57</accession>